<accession>A0A9I9E152</accession>
<evidence type="ECO:0000313" key="1">
    <source>
        <dbReference type="EnsemblPlants" id="MELO3C027100.2.1"/>
    </source>
</evidence>
<dbReference type="EnsemblPlants" id="MELO3C027100.2.1">
    <property type="protein sequence ID" value="MELO3C027100.2.1"/>
    <property type="gene ID" value="MELO3C027100.2"/>
</dbReference>
<dbReference type="Gramene" id="MELO3C027100.2.1">
    <property type="protein sequence ID" value="MELO3C027100.2.1"/>
    <property type="gene ID" value="MELO3C027100.2"/>
</dbReference>
<name>A0A9I9E152_CUCME</name>
<reference evidence="1" key="1">
    <citation type="submission" date="2023-03" db="UniProtKB">
        <authorList>
            <consortium name="EnsemblPlants"/>
        </authorList>
    </citation>
    <scope>IDENTIFICATION</scope>
</reference>
<protein>
    <submittedName>
        <fullName evidence="1">Uncharacterized protein</fullName>
    </submittedName>
</protein>
<dbReference type="AlphaFoldDB" id="A0A9I9E152"/>
<organism evidence="1">
    <name type="scientific">Cucumis melo</name>
    <name type="common">Muskmelon</name>
    <dbReference type="NCBI Taxonomy" id="3656"/>
    <lineage>
        <taxon>Eukaryota</taxon>
        <taxon>Viridiplantae</taxon>
        <taxon>Streptophyta</taxon>
        <taxon>Embryophyta</taxon>
        <taxon>Tracheophyta</taxon>
        <taxon>Spermatophyta</taxon>
        <taxon>Magnoliopsida</taxon>
        <taxon>eudicotyledons</taxon>
        <taxon>Gunneridae</taxon>
        <taxon>Pentapetalae</taxon>
        <taxon>rosids</taxon>
        <taxon>fabids</taxon>
        <taxon>Cucurbitales</taxon>
        <taxon>Cucurbitaceae</taxon>
        <taxon>Benincaseae</taxon>
        <taxon>Cucumis</taxon>
    </lineage>
</organism>
<sequence>VFGEQGNGVWHSTFGEQGSSVCIRVRRSAFRWKLAFDVRCSVAFGIREHRKRQRRSGW</sequence>
<proteinExistence type="predicted"/>